<evidence type="ECO:0000256" key="4">
    <source>
        <dbReference type="ARBA" id="ARBA00022737"/>
    </source>
</evidence>
<evidence type="ECO:0000256" key="5">
    <source>
        <dbReference type="ARBA" id="ARBA00023098"/>
    </source>
</evidence>
<organism evidence="8 9">
    <name type="scientific">Mariprofundus ferrooxydans PV-1</name>
    <dbReference type="NCBI Taxonomy" id="314345"/>
    <lineage>
        <taxon>Bacteria</taxon>
        <taxon>Pseudomonadati</taxon>
        <taxon>Pseudomonadota</taxon>
        <taxon>Candidatius Mariprofundia</taxon>
        <taxon>Mariprofundales</taxon>
        <taxon>Mariprofundaceae</taxon>
        <taxon>Mariprofundus</taxon>
    </lineage>
</organism>
<evidence type="ECO:0000259" key="7">
    <source>
        <dbReference type="Pfam" id="PF04613"/>
    </source>
</evidence>
<name>Q0EXZ6_9PROT</name>
<feature type="non-terminal residue" evidence="8">
    <location>
        <position position="1"/>
    </location>
</feature>
<evidence type="ECO:0000313" key="9">
    <source>
        <dbReference type="Proteomes" id="UP000005297"/>
    </source>
</evidence>
<dbReference type="EMBL" id="AATS01000011">
    <property type="protein sequence ID" value="EAU54230.1"/>
    <property type="molecule type" value="Genomic_DNA"/>
</dbReference>
<dbReference type="CDD" id="cd03352">
    <property type="entry name" value="LbH_LpxD"/>
    <property type="match status" value="1"/>
</dbReference>
<evidence type="ECO:0000256" key="2">
    <source>
        <dbReference type="ARBA" id="ARBA00022556"/>
    </source>
</evidence>
<reference evidence="8 9" key="1">
    <citation type="submission" date="2006-09" db="EMBL/GenBank/DDBJ databases">
        <authorList>
            <person name="Emerson D."/>
            <person name="Ferriera S."/>
            <person name="Johnson J."/>
            <person name="Kravitz S."/>
            <person name="Halpern A."/>
            <person name="Remington K."/>
            <person name="Beeson K."/>
            <person name="Tran B."/>
            <person name="Rogers Y.-H."/>
            <person name="Friedman R."/>
            <person name="Venter J.C."/>
        </authorList>
    </citation>
    <scope>NUCLEOTIDE SEQUENCE [LARGE SCALE GENOMIC DNA]</scope>
    <source>
        <strain evidence="8 9">PV-1</strain>
    </source>
</reference>
<dbReference type="InterPro" id="IPR007691">
    <property type="entry name" value="LpxD"/>
</dbReference>
<dbReference type="NCBIfam" id="NF002060">
    <property type="entry name" value="PRK00892.1"/>
    <property type="match status" value="1"/>
</dbReference>
<dbReference type="Proteomes" id="UP000005297">
    <property type="component" value="Unassembled WGS sequence"/>
</dbReference>
<dbReference type="InterPro" id="IPR020573">
    <property type="entry name" value="UDP_GlcNAc_AcTrfase_non-rep"/>
</dbReference>
<keyword evidence="3 8" id="KW-0808">Transferase</keyword>
<feature type="domain" description="UDP-3-O-[3-hydroxymyristoyl] glucosamine N-acyltransferase non-repeat region" evidence="7">
    <location>
        <begin position="37"/>
        <end position="101"/>
    </location>
</feature>
<dbReference type="Gene3D" id="2.160.10.10">
    <property type="entry name" value="Hexapeptide repeat proteins"/>
    <property type="match status" value="1"/>
</dbReference>
<dbReference type="RefSeq" id="WP_009851433.1">
    <property type="nucleotide sequence ID" value="NZ_DS022295.1"/>
</dbReference>
<keyword evidence="2" id="KW-0441">Lipid A biosynthesis</keyword>
<dbReference type="Pfam" id="PF04613">
    <property type="entry name" value="LpxD"/>
    <property type="match status" value="1"/>
</dbReference>
<evidence type="ECO:0000256" key="3">
    <source>
        <dbReference type="ARBA" id="ARBA00022679"/>
    </source>
</evidence>
<dbReference type="AlphaFoldDB" id="Q0EXZ6"/>
<sequence>RNNIIMPVIARTGSDLTIAEAVAIVGGSLEGGAVASRKITGVNTLKNATETEIGFLSNQHYKGDLSATAAAAVLIAAGSAHEGASSVILVDDPYLAFARLQRHFHPAPVSAGQRHATAVIAPDARLAADVDVGPQAVIGARADIGSGSIIGPGCVIGEDVVIGQRCILHANAVVMNGCVLGDDVILQPGAVIGSDGFGYAWTGESYLKIPQAGRVILENDVEIGANACVDRGALGDTVIERGVKLDNLVQVAHNVRVGAFTVMASQVGVSGSTQIGRGCQFGGQVGIAGHLKIGDGCRLAGQTGVMSDLEAGGTYAGSPAMPHRMWLRVSAIMLKLPDLWKSLRTRS</sequence>
<dbReference type="Pfam" id="PF00132">
    <property type="entry name" value="Hexapep"/>
    <property type="match status" value="1"/>
</dbReference>
<dbReference type="GO" id="GO:0009245">
    <property type="term" value="P:lipid A biosynthetic process"/>
    <property type="evidence" value="ECO:0007669"/>
    <property type="project" value="UniProtKB-KW"/>
</dbReference>
<proteinExistence type="inferred from homology"/>
<evidence type="ECO:0000256" key="6">
    <source>
        <dbReference type="ARBA" id="ARBA00023315"/>
    </source>
</evidence>
<keyword evidence="4" id="KW-0677">Repeat</keyword>
<keyword evidence="9" id="KW-1185">Reference proteome</keyword>
<dbReference type="HAMAP" id="MF_00523">
    <property type="entry name" value="LpxD"/>
    <property type="match status" value="1"/>
</dbReference>
<dbReference type="FunCoup" id="Q0EXZ6">
    <property type="interactions" value="385"/>
</dbReference>
<dbReference type="PANTHER" id="PTHR43378">
    <property type="entry name" value="UDP-3-O-ACYLGLUCOSAMINE N-ACYLTRANSFERASE"/>
    <property type="match status" value="1"/>
</dbReference>
<comment type="caution">
    <text evidence="8">The sequence shown here is derived from an EMBL/GenBank/DDBJ whole genome shotgun (WGS) entry which is preliminary data.</text>
</comment>
<keyword evidence="1" id="KW-0444">Lipid biosynthesis</keyword>
<dbReference type="eggNOG" id="COG1044">
    <property type="taxonomic scope" value="Bacteria"/>
</dbReference>
<evidence type="ECO:0000256" key="1">
    <source>
        <dbReference type="ARBA" id="ARBA00022516"/>
    </source>
</evidence>
<dbReference type="GO" id="GO:0016020">
    <property type="term" value="C:membrane"/>
    <property type="evidence" value="ECO:0007669"/>
    <property type="project" value="GOC"/>
</dbReference>
<protein>
    <submittedName>
        <fullName evidence="8">UDP-3-O-3-hydroxymyristoyl glucosamine N-acyltransferase</fullName>
    </submittedName>
</protein>
<dbReference type="InterPro" id="IPR011004">
    <property type="entry name" value="Trimer_LpxA-like_sf"/>
</dbReference>
<dbReference type="InParanoid" id="Q0EXZ6"/>
<dbReference type="PANTHER" id="PTHR43378:SF2">
    <property type="entry name" value="UDP-3-O-ACYLGLUCOSAMINE N-ACYLTRANSFERASE 1, MITOCHONDRIAL-RELATED"/>
    <property type="match status" value="1"/>
</dbReference>
<dbReference type="GO" id="GO:0016410">
    <property type="term" value="F:N-acyltransferase activity"/>
    <property type="evidence" value="ECO:0007669"/>
    <property type="project" value="InterPro"/>
</dbReference>
<keyword evidence="6 8" id="KW-0012">Acyltransferase</keyword>
<keyword evidence="5" id="KW-0443">Lipid metabolism</keyword>
<accession>Q0EXZ6</accession>
<dbReference type="NCBIfam" id="TIGR01853">
    <property type="entry name" value="lipid_A_lpxD"/>
    <property type="match status" value="1"/>
</dbReference>
<gene>
    <name evidence="8" type="ORF">SPV1_05697</name>
</gene>
<dbReference type="Gene3D" id="3.40.1390.10">
    <property type="entry name" value="MurE/MurF, N-terminal domain"/>
    <property type="match status" value="1"/>
</dbReference>
<dbReference type="STRING" id="314344.AL013_06070"/>
<dbReference type="HOGENOM" id="CLU_798137_0_0_0"/>
<dbReference type="InterPro" id="IPR001451">
    <property type="entry name" value="Hexapep"/>
</dbReference>
<dbReference type="SUPFAM" id="SSF51161">
    <property type="entry name" value="Trimeric LpxA-like enzymes"/>
    <property type="match status" value="1"/>
</dbReference>
<evidence type="ECO:0000313" key="8">
    <source>
        <dbReference type="EMBL" id="EAU54230.1"/>
    </source>
</evidence>